<organism evidence="2 3">
    <name type="scientific">Phytophthora pseudosyringae</name>
    <dbReference type="NCBI Taxonomy" id="221518"/>
    <lineage>
        <taxon>Eukaryota</taxon>
        <taxon>Sar</taxon>
        <taxon>Stramenopiles</taxon>
        <taxon>Oomycota</taxon>
        <taxon>Peronosporomycetes</taxon>
        <taxon>Peronosporales</taxon>
        <taxon>Peronosporaceae</taxon>
        <taxon>Phytophthora</taxon>
    </lineage>
</organism>
<gene>
    <name evidence="2" type="ORF">PHYPSEUDO_011803</name>
</gene>
<feature type="region of interest" description="Disordered" evidence="1">
    <location>
        <begin position="60"/>
        <end position="89"/>
    </location>
</feature>
<sequence length="118" mass="12614">MSTSASTGLSVLAFGGEMAQWRLCFAASEDSLEMMPRGSLGRCHSASHFLKRCSAAACDSADSDDSLTTPPGWPSAPRTRKGGELETNARTDRLAKRCKALLQPAQRVPRCNLLVGTE</sequence>
<proteinExistence type="predicted"/>
<accession>A0A8T1W980</accession>
<reference evidence="2" key="1">
    <citation type="submission" date="2021-02" db="EMBL/GenBank/DDBJ databases">
        <authorList>
            <person name="Palmer J.M."/>
        </authorList>
    </citation>
    <scope>NUCLEOTIDE SEQUENCE</scope>
    <source>
        <strain evidence="2">SCRP734</strain>
    </source>
</reference>
<evidence type="ECO:0000313" key="3">
    <source>
        <dbReference type="Proteomes" id="UP000694044"/>
    </source>
</evidence>
<keyword evidence="3" id="KW-1185">Reference proteome</keyword>
<comment type="caution">
    <text evidence="2">The sequence shown here is derived from an EMBL/GenBank/DDBJ whole genome shotgun (WGS) entry which is preliminary data.</text>
</comment>
<evidence type="ECO:0000256" key="1">
    <source>
        <dbReference type="SAM" id="MobiDB-lite"/>
    </source>
</evidence>
<dbReference type="Proteomes" id="UP000694044">
    <property type="component" value="Unassembled WGS sequence"/>
</dbReference>
<protein>
    <submittedName>
        <fullName evidence="2">Uncharacterized protein</fullName>
    </submittedName>
</protein>
<dbReference type="AlphaFoldDB" id="A0A8T1W980"/>
<dbReference type="EMBL" id="JAGDFM010000054">
    <property type="protein sequence ID" value="KAG7388784.1"/>
    <property type="molecule type" value="Genomic_DNA"/>
</dbReference>
<name>A0A8T1W980_9STRA</name>
<evidence type="ECO:0000313" key="2">
    <source>
        <dbReference type="EMBL" id="KAG7388784.1"/>
    </source>
</evidence>